<sequence length="52" mass="6166">MEDDDDEGGDDDATRDAWYRGIPTTLERRQRRPRRARRFSLQRASHMVSGMK</sequence>
<accession>A0A151JSZ6</accession>
<feature type="region of interest" description="Disordered" evidence="1">
    <location>
        <begin position="1"/>
        <end position="52"/>
    </location>
</feature>
<dbReference type="Proteomes" id="UP000078541">
    <property type="component" value="Unassembled WGS sequence"/>
</dbReference>
<organism evidence="2 3">
    <name type="scientific">Trachymyrmex septentrionalis</name>
    <dbReference type="NCBI Taxonomy" id="34720"/>
    <lineage>
        <taxon>Eukaryota</taxon>
        <taxon>Metazoa</taxon>
        <taxon>Ecdysozoa</taxon>
        <taxon>Arthropoda</taxon>
        <taxon>Hexapoda</taxon>
        <taxon>Insecta</taxon>
        <taxon>Pterygota</taxon>
        <taxon>Neoptera</taxon>
        <taxon>Endopterygota</taxon>
        <taxon>Hymenoptera</taxon>
        <taxon>Apocrita</taxon>
        <taxon>Aculeata</taxon>
        <taxon>Formicoidea</taxon>
        <taxon>Formicidae</taxon>
        <taxon>Myrmicinae</taxon>
        <taxon>Trachymyrmex</taxon>
    </lineage>
</organism>
<evidence type="ECO:0000256" key="1">
    <source>
        <dbReference type="SAM" id="MobiDB-lite"/>
    </source>
</evidence>
<keyword evidence="3" id="KW-1185">Reference proteome</keyword>
<proteinExistence type="predicted"/>
<feature type="compositionally biased region" description="Acidic residues" evidence="1">
    <location>
        <begin position="1"/>
        <end position="11"/>
    </location>
</feature>
<feature type="compositionally biased region" description="Basic residues" evidence="1">
    <location>
        <begin position="29"/>
        <end position="40"/>
    </location>
</feature>
<dbReference type="EMBL" id="KQ982014">
    <property type="protein sequence ID" value="KYN30640.1"/>
    <property type="molecule type" value="Genomic_DNA"/>
</dbReference>
<reference evidence="2 3" key="1">
    <citation type="submission" date="2016-03" db="EMBL/GenBank/DDBJ databases">
        <title>Trachymyrmex septentrionalis WGS genome.</title>
        <authorList>
            <person name="Nygaard S."/>
            <person name="Hu H."/>
            <person name="Boomsma J."/>
            <person name="Zhang G."/>
        </authorList>
    </citation>
    <scope>NUCLEOTIDE SEQUENCE [LARGE SCALE GENOMIC DNA]</scope>
    <source>
        <strain evidence="2">Tsep2-gDNA-1</strain>
        <tissue evidence="2">Whole body</tissue>
    </source>
</reference>
<dbReference type="AlphaFoldDB" id="A0A151JSZ6"/>
<evidence type="ECO:0000313" key="3">
    <source>
        <dbReference type="Proteomes" id="UP000078541"/>
    </source>
</evidence>
<name>A0A151JSZ6_9HYME</name>
<gene>
    <name evidence="2" type="ORF">ALC56_15061</name>
</gene>
<evidence type="ECO:0000313" key="2">
    <source>
        <dbReference type="EMBL" id="KYN30640.1"/>
    </source>
</evidence>
<protein>
    <submittedName>
        <fullName evidence="2">Uncharacterized protein</fullName>
    </submittedName>
</protein>